<dbReference type="Proteomes" id="UP000015106">
    <property type="component" value="Chromosome 1"/>
</dbReference>
<feature type="compositionally biased region" description="Low complexity" evidence="1">
    <location>
        <begin position="1"/>
        <end position="13"/>
    </location>
</feature>
<keyword evidence="3" id="KW-1185">Reference proteome</keyword>
<name>A0A8R7P1U3_TRIUA</name>
<evidence type="ECO:0000313" key="3">
    <source>
        <dbReference type="Proteomes" id="UP000015106"/>
    </source>
</evidence>
<feature type="region of interest" description="Disordered" evidence="1">
    <location>
        <begin position="1"/>
        <end position="29"/>
    </location>
</feature>
<reference evidence="2" key="2">
    <citation type="submission" date="2018-03" db="EMBL/GenBank/DDBJ databases">
        <title>The Triticum urartu genome reveals the dynamic nature of wheat genome evolution.</title>
        <authorList>
            <person name="Ling H."/>
            <person name="Ma B."/>
            <person name="Shi X."/>
            <person name="Liu H."/>
            <person name="Dong L."/>
            <person name="Sun H."/>
            <person name="Cao Y."/>
            <person name="Gao Q."/>
            <person name="Zheng S."/>
            <person name="Li Y."/>
            <person name="Yu Y."/>
            <person name="Du H."/>
            <person name="Qi M."/>
            <person name="Li Y."/>
            <person name="Yu H."/>
            <person name="Cui Y."/>
            <person name="Wang N."/>
            <person name="Chen C."/>
            <person name="Wu H."/>
            <person name="Zhao Y."/>
            <person name="Zhang J."/>
            <person name="Li Y."/>
            <person name="Zhou W."/>
            <person name="Zhang B."/>
            <person name="Hu W."/>
            <person name="Eijk M."/>
            <person name="Tang J."/>
            <person name="Witsenboer H."/>
            <person name="Zhao S."/>
            <person name="Li Z."/>
            <person name="Zhang A."/>
            <person name="Wang D."/>
            <person name="Liang C."/>
        </authorList>
    </citation>
    <scope>NUCLEOTIDE SEQUENCE [LARGE SCALE GENOMIC DNA]</scope>
    <source>
        <strain evidence="2">cv. G1812</strain>
    </source>
</reference>
<proteinExistence type="predicted"/>
<dbReference type="AlphaFoldDB" id="A0A8R7P1U3"/>
<protein>
    <submittedName>
        <fullName evidence="2">Uncharacterized protein</fullName>
    </submittedName>
</protein>
<gene>
    <name evidence="2" type="primary">LOC125548811</name>
</gene>
<evidence type="ECO:0000256" key="1">
    <source>
        <dbReference type="SAM" id="MobiDB-lite"/>
    </source>
</evidence>
<evidence type="ECO:0000313" key="2">
    <source>
        <dbReference type="EnsemblPlants" id="TuG1812G0100001079.01.T02"/>
    </source>
</evidence>
<sequence length="204" mass="21571">MAASVDAAAAVAAPAPPPPVAAPEEAGGGDAEQARILIGALNLLSRNLPLPPAVLRAVSSIYHGGEDADQEEEEGAEGPSLVGDEGGEGDPADAVDAAEEATLIQELEDSIYRNQTTHMSSSKLTALKEERFNTCIQHRLSELEGLPSTRGEDLQMKCLLELYGLKVNAMSIGTNDFPGIAFFCFTCLHFPLHGFLICDSFSFL</sequence>
<organism evidence="2 3">
    <name type="scientific">Triticum urartu</name>
    <name type="common">Red wild einkorn</name>
    <name type="synonym">Crithodium urartu</name>
    <dbReference type="NCBI Taxonomy" id="4572"/>
    <lineage>
        <taxon>Eukaryota</taxon>
        <taxon>Viridiplantae</taxon>
        <taxon>Streptophyta</taxon>
        <taxon>Embryophyta</taxon>
        <taxon>Tracheophyta</taxon>
        <taxon>Spermatophyta</taxon>
        <taxon>Magnoliopsida</taxon>
        <taxon>Liliopsida</taxon>
        <taxon>Poales</taxon>
        <taxon>Poaceae</taxon>
        <taxon>BOP clade</taxon>
        <taxon>Pooideae</taxon>
        <taxon>Triticodae</taxon>
        <taxon>Triticeae</taxon>
        <taxon>Triticinae</taxon>
        <taxon>Triticum</taxon>
    </lineage>
</organism>
<feature type="region of interest" description="Disordered" evidence="1">
    <location>
        <begin position="65"/>
        <end position="93"/>
    </location>
</feature>
<accession>A0A8R7P1U3</accession>
<dbReference type="Gramene" id="TuG1812G0100001079.01.T02">
    <property type="protein sequence ID" value="TuG1812G0100001079.01.T02"/>
    <property type="gene ID" value="TuG1812G0100001079.01"/>
</dbReference>
<reference evidence="2" key="3">
    <citation type="submission" date="2022-06" db="UniProtKB">
        <authorList>
            <consortium name="EnsemblPlants"/>
        </authorList>
    </citation>
    <scope>IDENTIFICATION</scope>
</reference>
<reference evidence="3" key="1">
    <citation type="journal article" date="2013" name="Nature">
        <title>Draft genome of the wheat A-genome progenitor Triticum urartu.</title>
        <authorList>
            <person name="Ling H.Q."/>
            <person name="Zhao S."/>
            <person name="Liu D."/>
            <person name="Wang J."/>
            <person name="Sun H."/>
            <person name="Zhang C."/>
            <person name="Fan H."/>
            <person name="Li D."/>
            <person name="Dong L."/>
            <person name="Tao Y."/>
            <person name="Gao C."/>
            <person name="Wu H."/>
            <person name="Li Y."/>
            <person name="Cui Y."/>
            <person name="Guo X."/>
            <person name="Zheng S."/>
            <person name="Wang B."/>
            <person name="Yu K."/>
            <person name="Liang Q."/>
            <person name="Yang W."/>
            <person name="Lou X."/>
            <person name="Chen J."/>
            <person name="Feng M."/>
            <person name="Jian J."/>
            <person name="Zhang X."/>
            <person name="Luo G."/>
            <person name="Jiang Y."/>
            <person name="Liu J."/>
            <person name="Wang Z."/>
            <person name="Sha Y."/>
            <person name="Zhang B."/>
            <person name="Wu H."/>
            <person name="Tang D."/>
            <person name="Shen Q."/>
            <person name="Xue P."/>
            <person name="Zou S."/>
            <person name="Wang X."/>
            <person name="Liu X."/>
            <person name="Wang F."/>
            <person name="Yang Y."/>
            <person name="An X."/>
            <person name="Dong Z."/>
            <person name="Zhang K."/>
            <person name="Zhang X."/>
            <person name="Luo M.C."/>
            <person name="Dvorak J."/>
            <person name="Tong Y."/>
            <person name="Wang J."/>
            <person name="Yang H."/>
            <person name="Li Z."/>
            <person name="Wang D."/>
            <person name="Zhang A."/>
            <person name="Wang J."/>
        </authorList>
    </citation>
    <scope>NUCLEOTIDE SEQUENCE</scope>
    <source>
        <strain evidence="3">cv. G1812</strain>
    </source>
</reference>
<dbReference type="EnsemblPlants" id="TuG1812G0100001079.01.T02">
    <property type="protein sequence ID" value="TuG1812G0100001079.01.T02"/>
    <property type="gene ID" value="TuG1812G0100001079.01"/>
</dbReference>
<feature type="compositionally biased region" description="Acidic residues" evidence="1">
    <location>
        <begin position="67"/>
        <end position="76"/>
    </location>
</feature>